<organism evidence="2 3">
    <name type="scientific">Eumeta variegata</name>
    <name type="common">Bagworm moth</name>
    <name type="synonym">Eumeta japonica</name>
    <dbReference type="NCBI Taxonomy" id="151549"/>
    <lineage>
        <taxon>Eukaryota</taxon>
        <taxon>Metazoa</taxon>
        <taxon>Ecdysozoa</taxon>
        <taxon>Arthropoda</taxon>
        <taxon>Hexapoda</taxon>
        <taxon>Insecta</taxon>
        <taxon>Pterygota</taxon>
        <taxon>Neoptera</taxon>
        <taxon>Endopterygota</taxon>
        <taxon>Lepidoptera</taxon>
        <taxon>Glossata</taxon>
        <taxon>Ditrysia</taxon>
        <taxon>Tineoidea</taxon>
        <taxon>Psychidae</taxon>
        <taxon>Oiketicinae</taxon>
        <taxon>Eumeta</taxon>
    </lineage>
</organism>
<accession>A0A4C1UPE2</accession>
<evidence type="ECO:0000256" key="1">
    <source>
        <dbReference type="SAM" id="MobiDB-lite"/>
    </source>
</evidence>
<keyword evidence="3" id="KW-1185">Reference proteome</keyword>
<reference evidence="2 3" key="1">
    <citation type="journal article" date="2019" name="Commun. Biol.">
        <title>The bagworm genome reveals a unique fibroin gene that provides high tensile strength.</title>
        <authorList>
            <person name="Kono N."/>
            <person name="Nakamura H."/>
            <person name="Ohtoshi R."/>
            <person name="Tomita M."/>
            <person name="Numata K."/>
            <person name="Arakawa K."/>
        </authorList>
    </citation>
    <scope>NUCLEOTIDE SEQUENCE [LARGE SCALE GENOMIC DNA]</scope>
</reference>
<gene>
    <name evidence="2" type="ORF">EVAR_14119_1</name>
</gene>
<sequence length="216" mass="24757">MEYLKEWTFENDETVVAAVPEFICAQDEEFFKKEILNLEQRNSHVREPCGLKGEIMTRVERGVLRGFGLWRGAKWREGRAAGPRGTRPNYPEAASSLLPPRENNESLPVKIDCDRRDYFMCRLAAAKVFIEVPRLWFRNPVRSMVRHALDGVVRPAAGRGTGTHGSSRSRASLLKITSKSIFDQIAVRISRLSGRMADNLRRNDHWVISERRHLAL</sequence>
<name>A0A4C1UPE2_EUMVA</name>
<evidence type="ECO:0000313" key="2">
    <source>
        <dbReference type="EMBL" id="GBP27927.1"/>
    </source>
</evidence>
<comment type="caution">
    <text evidence="2">The sequence shown here is derived from an EMBL/GenBank/DDBJ whole genome shotgun (WGS) entry which is preliminary data.</text>
</comment>
<dbReference type="AlphaFoldDB" id="A0A4C1UPE2"/>
<feature type="region of interest" description="Disordered" evidence="1">
    <location>
        <begin position="78"/>
        <end position="101"/>
    </location>
</feature>
<protein>
    <submittedName>
        <fullName evidence="2">Uncharacterized protein</fullName>
    </submittedName>
</protein>
<evidence type="ECO:0000313" key="3">
    <source>
        <dbReference type="Proteomes" id="UP000299102"/>
    </source>
</evidence>
<proteinExistence type="predicted"/>
<dbReference type="EMBL" id="BGZK01000200">
    <property type="protein sequence ID" value="GBP27927.1"/>
    <property type="molecule type" value="Genomic_DNA"/>
</dbReference>
<dbReference type="Proteomes" id="UP000299102">
    <property type="component" value="Unassembled WGS sequence"/>
</dbReference>